<dbReference type="EMBL" id="JOTN01000019">
    <property type="protein sequence ID" value="KEK17954.1"/>
    <property type="molecule type" value="Genomic_DNA"/>
</dbReference>
<sequence length="112" mass="12800">MQVQMEDGGSGSVSRTEKIVMNFNEMVEIATSLQEICDIYTNVVQVNINHIVNGNFYEDGEAKEIMDMHREILEKTLELRDNYGTAATVVYHTLEEMIKKDEELQKILEISG</sequence>
<evidence type="ECO:0000313" key="1">
    <source>
        <dbReference type="EMBL" id="KEK17954.1"/>
    </source>
</evidence>
<organism evidence="1 2">
    <name type="scientific">Bacillus manliponensis</name>
    <dbReference type="NCBI Taxonomy" id="574376"/>
    <lineage>
        <taxon>Bacteria</taxon>
        <taxon>Bacillati</taxon>
        <taxon>Bacillota</taxon>
        <taxon>Bacilli</taxon>
        <taxon>Bacillales</taxon>
        <taxon>Bacillaceae</taxon>
        <taxon>Bacillus</taxon>
        <taxon>Bacillus cereus group</taxon>
    </lineage>
</organism>
<proteinExistence type="predicted"/>
<accession>A0A073JSD1</accession>
<keyword evidence="2" id="KW-1185">Reference proteome</keyword>
<dbReference type="Proteomes" id="UP000027822">
    <property type="component" value="Unassembled WGS sequence"/>
</dbReference>
<dbReference type="STRING" id="574376.BAMA_07925"/>
<name>A0A073JSD1_9BACI</name>
<dbReference type="OrthoDB" id="2931756at2"/>
<dbReference type="AlphaFoldDB" id="A0A073JSD1"/>
<protein>
    <submittedName>
        <fullName evidence="1">Uncharacterized protein</fullName>
    </submittedName>
</protein>
<gene>
    <name evidence="1" type="ORF">BAMA_07925</name>
</gene>
<evidence type="ECO:0000313" key="2">
    <source>
        <dbReference type="Proteomes" id="UP000027822"/>
    </source>
</evidence>
<reference evidence="1 2" key="1">
    <citation type="submission" date="2014-06" db="EMBL/GenBank/DDBJ databases">
        <title>Draft genome sequence of Bacillus manliponensis JCM 15802 (MCCC 1A00708).</title>
        <authorList>
            <person name="Lai Q."/>
            <person name="Liu Y."/>
            <person name="Shao Z."/>
        </authorList>
    </citation>
    <scope>NUCLEOTIDE SEQUENCE [LARGE SCALE GENOMIC DNA]</scope>
    <source>
        <strain evidence="1 2">JCM 15802</strain>
    </source>
</reference>
<comment type="caution">
    <text evidence="1">The sequence shown here is derived from an EMBL/GenBank/DDBJ whole genome shotgun (WGS) entry which is preliminary data.</text>
</comment>
<dbReference type="RefSeq" id="WP_034642082.1">
    <property type="nucleotide sequence ID" value="NZ_CBCSJC010000016.1"/>
</dbReference>